<organism evidence="1 2">
    <name type="scientific">Loa loa</name>
    <name type="common">Eye worm</name>
    <name type="synonym">Filaria loa</name>
    <dbReference type="NCBI Taxonomy" id="7209"/>
    <lineage>
        <taxon>Eukaryota</taxon>
        <taxon>Metazoa</taxon>
        <taxon>Ecdysozoa</taxon>
        <taxon>Nematoda</taxon>
        <taxon>Chromadorea</taxon>
        <taxon>Rhabditida</taxon>
        <taxon>Spirurina</taxon>
        <taxon>Spiruromorpha</taxon>
        <taxon>Filarioidea</taxon>
        <taxon>Onchocercidae</taxon>
        <taxon>Loa</taxon>
    </lineage>
</organism>
<evidence type="ECO:0000313" key="2">
    <source>
        <dbReference type="WBParaSite" id="EN70_9559"/>
    </source>
</evidence>
<name>A0A1I7W4D9_LOALO</name>
<proteinExistence type="predicted"/>
<dbReference type="AlphaFoldDB" id="A0A1I7W4D9"/>
<protein>
    <submittedName>
        <fullName evidence="2">DUF4776 domain-containing protein</fullName>
    </submittedName>
</protein>
<keyword evidence="1" id="KW-1185">Reference proteome</keyword>
<reference evidence="2" key="2">
    <citation type="submission" date="2016-11" db="UniProtKB">
        <authorList>
            <consortium name="WormBaseParasite"/>
        </authorList>
    </citation>
    <scope>IDENTIFICATION</scope>
</reference>
<dbReference type="WBParaSite" id="EN70_9559">
    <property type="protein sequence ID" value="EN70_9559"/>
    <property type="gene ID" value="EN70_9559"/>
</dbReference>
<dbReference type="Proteomes" id="UP000095285">
    <property type="component" value="Unassembled WGS sequence"/>
</dbReference>
<evidence type="ECO:0000313" key="1">
    <source>
        <dbReference type="Proteomes" id="UP000095285"/>
    </source>
</evidence>
<sequence>MDFSTVVNYGSNNHGESGNVEHLLRTCHHLKNITQFYGITYDNERFPIILDHTLNDFNEKKILRHVDTIFFCHKGDWEVGDENGAINYITSRLYYRLLADYRRQIISPKKINNIVNIRTNCIDESYVGDSCVAVIEGKAGFIPHFKVGLFHMSDLAQFEASDLVKNYFPEQDYQFFPIDHLALKNKRSCRPRKIVEIESDSEKYLNFSECVTLTTPDFYYQLCCCDENFEICGSLEDDYKVDPGKSISLAKEFLDQPDKLAEYEFGENSVYRNYHNKPKIVCAIGTLKMNETLREERLIDKAFPTNVRSCQSIYYYKKGIGEDYQMTIEMNIASGCTMARETENGYHYCQIRDLICPTQKTLPVEDMTVECCCEGSHLCNHDMNSYRAFYSLPIYMKSPLCAQWSSFRFVFLSREKKYCAVHYDFVLGKVVNLHMNANMYLPRKDDYNAYEQLGCQFIEAKIRVNIPIRCKDGIYKREDTLIGRLIYMCTCSGEASPTRMSETTCDVKLGEEIAQKAKAVSEKSKLPSCYHINLITETSIFMRKLVPIDSVWMINEQTYRQEQNFCIQPDRNLARCKSPMGCYQIRYATVTDPRIIPSNLPAGCISDIDQTLLKKYPYLALCSNYLKNGFAKKCFYTDTRDIITAIPLIVCCCNTNPYNDCPSRADVINLGYLYEMRKNQKKSEISFEEKERMETEEK</sequence>
<accession>A0A1I7W4D9</accession>
<reference evidence="1" key="1">
    <citation type="submission" date="2012-04" db="EMBL/GenBank/DDBJ databases">
        <title>The Genome Sequence of Loa loa.</title>
        <authorList>
            <consortium name="The Broad Institute Genome Sequencing Platform"/>
            <consortium name="Broad Institute Genome Sequencing Center for Infectious Disease"/>
            <person name="Nutman T.B."/>
            <person name="Fink D.L."/>
            <person name="Russ C."/>
            <person name="Young S."/>
            <person name="Zeng Q."/>
            <person name="Gargeya S."/>
            <person name="Alvarado L."/>
            <person name="Berlin A."/>
            <person name="Chapman S.B."/>
            <person name="Chen Z."/>
            <person name="Freedman E."/>
            <person name="Gellesch M."/>
            <person name="Goldberg J."/>
            <person name="Griggs A."/>
            <person name="Gujja S."/>
            <person name="Heilman E.R."/>
            <person name="Heiman D."/>
            <person name="Howarth C."/>
            <person name="Mehta T."/>
            <person name="Neiman D."/>
            <person name="Pearson M."/>
            <person name="Roberts A."/>
            <person name="Saif S."/>
            <person name="Shea T."/>
            <person name="Shenoy N."/>
            <person name="Sisk P."/>
            <person name="Stolte C."/>
            <person name="Sykes S."/>
            <person name="White J."/>
            <person name="Yandava C."/>
            <person name="Haas B."/>
            <person name="Henn M.R."/>
            <person name="Nusbaum C."/>
            <person name="Birren B."/>
        </authorList>
    </citation>
    <scope>NUCLEOTIDE SEQUENCE [LARGE SCALE GENOMIC DNA]</scope>
</reference>